<reference evidence="2" key="1">
    <citation type="journal article" date="2019" name="Int. J. Syst. Evol. Microbiol.">
        <title>The Global Catalogue of Microorganisms (GCM) 10K type strain sequencing project: providing services to taxonomists for standard genome sequencing and annotation.</title>
        <authorList>
            <consortium name="The Broad Institute Genomics Platform"/>
            <consortium name="The Broad Institute Genome Sequencing Center for Infectious Disease"/>
            <person name="Wu L."/>
            <person name="Ma J."/>
        </authorList>
    </citation>
    <scope>NUCLEOTIDE SEQUENCE [LARGE SCALE GENOMIC DNA]</scope>
    <source>
        <strain evidence="2">JCM 17933</strain>
    </source>
</reference>
<dbReference type="InterPro" id="IPR058248">
    <property type="entry name" value="Lxx211020-like"/>
</dbReference>
<evidence type="ECO:0008006" key="3">
    <source>
        <dbReference type="Google" id="ProtNLM"/>
    </source>
</evidence>
<dbReference type="Proteomes" id="UP001500503">
    <property type="component" value="Unassembled WGS sequence"/>
</dbReference>
<comment type="caution">
    <text evidence="1">The sequence shown here is derived from an EMBL/GenBank/DDBJ whole genome shotgun (WGS) entry which is preliminary data.</text>
</comment>
<name>A0ABP8Q2K0_9ACTN</name>
<evidence type="ECO:0000313" key="1">
    <source>
        <dbReference type="EMBL" id="GAA4496627.1"/>
    </source>
</evidence>
<dbReference type="PANTHER" id="PTHR36302:SF1">
    <property type="entry name" value="COPPER CHAPERONE PCU(A)C"/>
    <property type="match status" value="1"/>
</dbReference>
<evidence type="ECO:0000313" key="2">
    <source>
        <dbReference type="Proteomes" id="UP001500503"/>
    </source>
</evidence>
<dbReference type="Pfam" id="PF04314">
    <property type="entry name" value="PCuAC"/>
    <property type="match status" value="1"/>
</dbReference>
<dbReference type="InterPro" id="IPR007410">
    <property type="entry name" value="LpqE-like"/>
</dbReference>
<gene>
    <name evidence="1" type="ORF">GCM10023191_038950</name>
</gene>
<dbReference type="Gene3D" id="2.60.40.1890">
    <property type="entry name" value="PCu(A)C copper chaperone"/>
    <property type="match status" value="1"/>
</dbReference>
<dbReference type="PROSITE" id="PS51318">
    <property type="entry name" value="TAT"/>
    <property type="match status" value="1"/>
</dbReference>
<dbReference type="InterPro" id="IPR036182">
    <property type="entry name" value="PCuAC_sf"/>
</dbReference>
<protein>
    <recommendedName>
        <fullName evidence="3">Copper chaperone PCu(A)C</fullName>
    </recommendedName>
</protein>
<dbReference type="PANTHER" id="PTHR36302">
    <property type="entry name" value="BLR7088 PROTEIN"/>
    <property type="match status" value="1"/>
</dbReference>
<keyword evidence="2" id="KW-1185">Reference proteome</keyword>
<dbReference type="InterPro" id="IPR006311">
    <property type="entry name" value="TAT_signal"/>
</dbReference>
<proteinExistence type="predicted"/>
<accession>A0ABP8Q2K0</accession>
<sequence length="159" mass="16906">MNRPVRVRRTPLLALGAAVVAVVAALVAWRSSAPASRPDLRVVGAYVPRPASPDVAAAYFTVVDDGGAGDELTGVASDVAAETMMHRSTGRTMEMVGSVPIPAKGRLVFRPGGYHVMLEKPVRSLRPGDHVTLTLRFRRSAPITVRAPVEPIGYRPDGT</sequence>
<dbReference type="EMBL" id="BAABHF010000022">
    <property type="protein sequence ID" value="GAA4496627.1"/>
    <property type="molecule type" value="Genomic_DNA"/>
</dbReference>
<dbReference type="RefSeq" id="WP_345465548.1">
    <property type="nucleotide sequence ID" value="NZ_BAABHF010000022.1"/>
</dbReference>
<organism evidence="1 2">
    <name type="scientific">Actinoallomurus oryzae</name>
    <dbReference type="NCBI Taxonomy" id="502180"/>
    <lineage>
        <taxon>Bacteria</taxon>
        <taxon>Bacillati</taxon>
        <taxon>Actinomycetota</taxon>
        <taxon>Actinomycetes</taxon>
        <taxon>Streptosporangiales</taxon>
        <taxon>Thermomonosporaceae</taxon>
        <taxon>Actinoallomurus</taxon>
    </lineage>
</organism>
<dbReference type="SUPFAM" id="SSF110087">
    <property type="entry name" value="DR1885-like metal-binding protein"/>
    <property type="match status" value="1"/>
</dbReference>